<dbReference type="SUPFAM" id="SSF51735">
    <property type="entry name" value="NAD(P)-binding Rossmann-fold domains"/>
    <property type="match status" value="1"/>
</dbReference>
<feature type="domain" description="RCK C-terminal" evidence="4">
    <location>
        <begin position="259"/>
        <end position="331"/>
    </location>
</feature>
<dbReference type="Pfam" id="PF07885">
    <property type="entry name" value="Ion_trans_2"/>
    <property type="match status" value="1"/>
</dbReference>
<sequence>MLYFKKGFPSYFRFPVLVQLMFIISFIIIISGIAIYFIEPSTFPTIFDGIWWALVTASTVGYGDLVPESTKGRMLTFVLILLGGGFVTFYMAKLASTAVESQSQFMQGTLAFKKEKHLIIVGWNQRAREIIHHLNQLPTALSVVLIDETVKKHPTTHDIHFIKGNASEDRILELANAKEAAMILITADQHHDEKQADMKSILTLLAVKGINPNIYSIVEVLTSEQINNCRRAGANEIIETTNLASLVMMNSLFSHGISSTLFDILNYLEGNKLHYVRVKEKEPYSLFQEASAALVKKNIILLGIKRGEQLYINPSPSLKIKEGDQYIVISN</sequence>
<evidence type="ECO:0000313" key="5">
    <source>
        <dbReference type="EMBL" id="RBW71351.1"/>
    </source>
</evidence>
<dbReference type="AlphaFoldDB" id="A0A366Y564"/>
<dbReference type="InterPro" id="IPR036721">
    <property type="entry name" value="RCK_C_sf"/>
</dbReference>
<evidence type="ECO:0000259" key="4">
    <source>
        <dbReference type="PROSITE" id="PS51202"/>
    </source>
</evidence>
<keyword evidence="2" id="KW-0472">Membrane</keyword>
<protein>
    <submittedName>
        <fullName evidence="5">Potassium channel protein</fullName>
    </submittedName>
</protein>
<dbReference type="Gene3D" id="3.30.70.1450">
    <property type="entry name" value="Regulator of K+ conductance, C-terminal domain"/>
    <property type="match status" value="1"/>
</dbReference>
<gene>
    <name evidence="5" type="ORF">DS031_00950</name>
</gene>
<dbReference type="RefSeq" id="WP_113804055.1">
    <property type="nucleotide sequence ID" value="NZ_QOCW01000001.1"/>
</dbReference>
<comment type="caution">
    <text evidence="5">The sequence shown here is derived from an EMBL/GenBank/DDBJ whole genome shotgun (WGS) entry which is preliminary data.</text>
</comment>
<keyword evidence="2" id="KW-1133">Transmembrane helix</keyword>
<evidence type="ECO:0000313" key="6">
    <source>
        <dbReference type="Proteomes" id="UP000253314"/>
    </source>
</evidence>
<dbReference type="GO" id="GO:0008324">
    <property type="term" value="F:monoatomic cation transmembrane transporter activity"/>
    <property type="evidence" value="ECO:0007669"/>
    <property type="project" value="InterPro"/>
</dbReference>
<evidence type="ECO:0000256" key="1">
    <source>
        <dbReference type="ARBA" id="ARBA00004651"/>
    </source>
</evidence>
<dbReference type="GO" id="GO:0005886">
    <property type="term" value="C:plasma membrane"/>
    <property type="evidence" value="ECO:0007669"/>
    <property type="project" value="UniProtKB-SubCell"/>
</dbReference>
<dbReference type="PROSITE" id="PS51202">
    <property type="entry name" value="RCK_C"/>
    <property type="match status" value="1"/>
</dbReference>
<feature type="transmembrane region" description="Helical" evidence="2">
    <location>
        <begin position="74"/>
        <end position="92"/>
    </location>
</feature>
<dbReference type="Gene3D" id="1.10.287.70">
    <property type="match status" value="1"/>
</dbReference>
<feature type="transmembrane region" description="Helical" evidence="2">
    <location>
        <begin position="12"/>
        <end position="38"/>
    </location>
</feature>
<dbReference type="InterPro" id="IPR050721">
    <property type="entry name" value="Trk_Ktr_HKT_K-transport"/>
</dbReference>
<comment type="subcellular location">
    <subcellularLocation>
        <location evidence="1">Cell membrane</location>
        <topology evidence="1">Multi-pass membrane protein</topology>
    </subcellularLocation>
</comment>
<dbReference type="Proteomes" id="UP000253314">
    <property type="component" value="Unassembled WGS sequence"/>
</dbReference>
<dbReference type="InterPro" id="IPR006037">
    <property type="entry name" value="RCK_C"/>
</dbReference>
<dbReference type="Pfam" id="PF02254">
    <property type="entry name" value="TrkA_N"/>
    <property type="match status" value="1"/>
</dbReference>
<evidence type="ECO:0000259" key="3">
    <source>
        <dbReference type="PROSITE" id="PS51201"/>
    </source>
</evidence>
<dbReference type="SUPFAM" id="SSF81324">
    <property type="entry name" value="Voltage-gated potassium channels"/>
    <property type="match status" value="1"/>
</dbReference>
<keyword evidence="6" id="KW-1185">Reference proteome</keyword>
<dbReference type="PROSITE" id="PS51201">
    <property type="entry name" value="RCK_N"/>
    <property type="match status" value="1"/>
</dbReference>
<keyword evidence="5" id="KW-0813">Transport</keyword>
<dbReference type="EMBL" id="QOCW01000001">
    <property type="protein sequence ID" value="RBW71351.1"/>
    <property type="molecule type" value="Genomic_DNA"/>
</dbReference>
<keyword evidence="2" id="KW-0812">Transmembrane</keyword>
<dbReference type="PANTHER" id="PTHR43833">
    <property type="entry name" value="POTASSIUM CHANNEL PROTEIN 2-RELATED-RELATED"/>
    <property type="match status" value="1"/>
</dbReference>
<dbReference type="GO" id="GO:0006813">
    <property type="term" value="P:potassium ion transport"/>
    <property type="evidence" value="ECO:0007669"/>
    <property type="project" value="InterPro"/>
</dbReference>
<reference evidence="5 6" key="1">
    <citation type="submission" date="2018-07" db="EMBL/GenBank/DDBJ databases">
        <title>Lottiidibacillus patelloidae gen. nov., sp. nov., isolated from the intestinal tract of a marine limpet and the reclassification of B. taeanensis BH030017T, B. algicola KMM 3737T and B. hwajinpoensis SW-72T as genus Lottiidibacillus.</title>
        <authorList>
            <person name="Liu R."/>
            <person name="Huang Z."/>
        </authorList>
    </citation>
    <scope>NUCLEOTIDE SEQUENCE [LARGE SCALE GENOMIC DNA]</scope>
    <source>
        <strain evidence="5 6">BH030017</strain>
    </source>
</reference>
<dbReference type="PANTHER" id="PTHR43833:SF9">
    <property type="entry name" value="POTASSIUM CHANNEL PROTEIN YUGO-RELATED"/>
    <property type="match status" value="1"/>
</dbReference>
<name>A0A366Y564_9BACI</name>
<dbReference type="Gene3D" id="3.40.50.720">
    <property type="entry name" value="NAD(P)-binding Rossmann-like Domain"/>
    <property type="match status" value="1"/>
</dbReference>
<dbReference type="OrthoDB" id="9785285at2"/>
<proteinExistence type="predicted"/>
<dbReference type="InterPro" id="IPR003148">
    <property type="entry name" value="RCK_N"/>
</dbReference>
<dbReference type="InterPro" id="IPR013099">
    <property type="entry name" value="K_chnl_dom"/>
</dbReference>
<organism evidence="5 6">
    <name type="scientific">Bacillus taeanensis</name>
    <dbReference type="NCBI Taxonomy" id="273032"/>
    <lineage>
        <taxon>Bacteria</taxon>
        <taxon>Bacillati</taxon>
        <taxon>Bacillota</taxon>
        <taxon>Bacilli</taxon>
        <taxon>Bacillales</taxon>
        <taxon>Bacillaceae</taxon>
        <taxon>Bacillus</taxon>
    </lineage>
</organism>
<evidence type="ECO:0000256" key="2">
    <source>
        <dbReference type="SAM" id="Phobius"/>
    </source>
</evidence>
<accession>A0A366Y564</accession>
<keyword evidence="5" id="KW-0406">Ion transport</keyword>
<dbReference type="InterPro" id="IPR036291">
    <property type="entry name" value="NAD(P)-bd_dom_sf"/>
</dbReference>
<keyword evidence="5" id="KW-0407">Ion channel</keyword>
<feature type="domain" description="RCK N-terminal" evidence="3">
    <location>
        <begin position="115"/>
        <end position="239"/>
    </location>
</feature>